<evidence type="ECO:0000313" key="3">
    <source>
        <dbReference type="Proteomes" id="UP000541610"/>
    </source>
</evidence>
<feature type="compositionally biased region" description="Polar residues" evidence="1">
    <location>
        <begin position="50"/>
        <end position="59"/>
    </location>
</feature>
<name>A0A7J6NKE8_PEROL</name>
<comment type="caution">
    <text evidence="2">The sequence shown here is derived from an EMBL/GenBank/DDBJ whole genome shotgun (WGS) entry which is preliminary data.</text>
</comment>
<dbReference type="EMBL" id="JABANP010000319">
    <property type="protein sequence ID" value="KAF4684294.1"/>
    <property type="molecule type" value="Genomic_DNA"/>
</dbReference>
<sequence>MNTDFDCYQALGVAWSKRSYEIVLLDSDRVRSLYSTEAPNARQRYKQVRELSSVNNSRKAISRSEFKNISSSSSRDSALRVPKHK</sequence>
<dbReference type="AlphaFoldDB" id="A0A7J6NKE8"/>
<feature type="region of interest" description="Disordered" evidence="1">
    <location>
        <begin position="48"/>
        <end position="85"/>
    </location>
</feature>
<evidence type="ECO:0000313" key="2">
    <source>
        <dbReference type="EMBL" id="KAF4684294.1"/>
    </source>
</evidence>
<accession>A0A7J6NKE8</accession>
<evidence type="ECO:0000256" key="1">
    <source>
        <dbReference type="SAM" id="MobiDB-lite"/>
    </source>
</evidence>
<dbReference type="GO" id="GO:0016740">
    <property type="term" value="F:transferase activity"/>
    <property type="evidence" value="ECO:0007669"/>
    <property type="project" value="UniProtKB-KW"/>
</dbReference>
<reference evidence="2 3" key="1">
    <citation type="submission" date="2020-04" db="EMBL/GenBank/DDBJ databases">
        <title>Perkinsus olseni comparative genomics.</title>
        <authorList>
            <person name="Bogema D.R."/>
        </authorList>
    </citation>
    <scope>NUCLEOTIDE SEQUENCE [LARGE SCALE GENOMIC DNA]</scope>
    <source>
        <strain evidence="2">00978-12</strain>
    </source>
</reference>
<protein>
    <submittedName>
        <fullName evidence="2">Alpha-tubulin N-acetyltransferase 1</fullName>
    </submittedName>
</protein>
<organism evidence="2 3">
    <name type="scientific">Perkinsus olseni</name>
    <name type="common">Perkinsus atlanticus</name>
    <dbReference type="NCBI Taxonomy" id="32597"/>
    <lineage>
        <taxon>Eukaryota</taxon>
        <taxon>Sar</taxon>
        <taxon>Alveolata</taxon>
        <taxon>Perkinsozoa</taxon>
        <taxon>Perkinsea</taxon>
        <taxon>Perkinsida</taxon>
        <taxon>Perkinsidae</taxon>
        <taxon>Perkinsus</taxon>
    </lineage>
</organism>
<proteinExistence type="predicted"/>
<dbReference type="Proteomes" id="UP000541610">
    <property type="component" value="Unassembled WGS sequence"/>
</dbReference>
<keyword evidence="2" id="KW-0808">Transferase</keyword>
<gene>
    <name evidence="2" type="primary">ATAT1_1</name>
    <name evidence="2" type="ORF">FOZ60_007996</name>
</gene>